<evidence type="ECO:0000256" key="1">
    <source>
        <dbReference type="SAM" id="MobiDB-lite"/>
    </source>
</evidence>
<proteinExistence type="predicted"/>
<dbReference type="InParanoid" id="M4B4D2"/>
<reference evidence="2" key="2">
    <citation type="submission" date="2015-06" db="UniProtKB">
        <authorList>
            <consortium name="EnsemblProtists"/>
        </authorList>
    </citation>
    <scope>IDENTIFICATION</scope>
    <source>
        <strain evidence="2">Emoy2</strain>
    </source>
</reference>
<evidence type="ECO:0000313" key="3">
    <source>
        <dbReference type="Proteomes" id="UP000011713"/>
    </source>
</evidence>
<evidence type="ECO:0008006" key="4">
    <source>
        <dbReference type="Google" id="ProtNLM"/>
    </source>
</evidence>
<dbReference type="EMBL" id="JH598253">
    <property type="status" value="NOT_ANNOTATED_CDS"/>
    <property type="molecule type" value="Genomic_DNA"/>
</dbReference>
<evidence type="ECO:0000313" key="2">
    <source>
        <dbReference type="EnsemblProtists" id="HpaP801131"/>
    </source>
</evidence>
<dbReference type="AlphaFoldDB" id="M4B4D2"/>
<sequence>MSSITGAIEATSKTTGGVARATPRRGSPACVPSSVNTPADVEEFPARERGEATDDKILAALAAVTDRLSKPESPQRVRDEDGRML</sequence>
<dbReference type="HOGENOM" id="CLU_2517400_0_0_1"/>
<feature type="region of interest" description="Disordered" evidence="1">
    <location>
        <begin position="1"/>
        <end position="51"/>
    </location>
</feature>
<protein>
    <recommendedName>
        <fullName evidence="4">RxLR effector candidate protein</fullName>
    </recommendedName>
</protein>
<reference evidence="3" key="1">
    <citation type="journal article" date="2010" name="Science">
        <title>Signatures of adaptation to obligate biotrophy in the Hyaloperonospora arabidopsidis genome.</title>
        <authorList>
            <person name="Baxter L."/>
            <person name="Tripathy S."/>
            <person name="Ishaque N."/>
            <person name="Boot N."/>
            <person name="Cabral A."/>
            <person name="Kemen E."/>
            <person name="Thines M."/>
            <person name="Ah-Fong A."/>
            <person name="Anderson R."/>
            <person name="Badejoko W."/>
            <person name="Bittner-Eddy P."/>
            <person name="Boore J.L."/>
            <person name="Chibucos M.C."/>
            <person name="Coates M."/>
            <person name="Dehal P."/>
            <person name="Delehaunty K."/>
            <person name="Dong S."/>
            <person name="Downton P."/>
            <person name="Dumas B."/>
            <person name="Fabro G."/>
            <person name="Fronick C."/>
            <person name="Fuerstenberg S.I."/>
            <person name="Fulton L."/>
            <person name="Gaulin E."/>
            <person name="Govers F."/>
            <person name="Hughes L."/>
            <person name="Humphray S."/>
            <person name="Jiang R.H."/>
            <person name="Judelson H."/>
            <person name="Kamoun S."/>
            <person name="Kyung K."/>
            <person name="Meijer H."/>
            <person name="Minx P."/>
            <person name="Morris P."/>
            <person name="Nelson J."/>
            <person name="Phuntumart V."/>
            <person name="Qutob D."/>
            <person name="Rehmany A."/>
            <person name="Rougon-Cardoso A."/>
            <person name="Ryden P."/>
            <person name="Torto-Alalibo T."/>
            <person name="Studholme D."/>
            <person name="Wang Y."/>
            <person name="Win J."/>
            <person name="Wood J."/>
            <person name="Clifton S.W."/>
            <person name="Rogers J."/>
            <person name="Van den Ackerveken G."/>
            <person name="Jones J.D."/>
            <person name="McDowell J.M."/>
            <person name="Beynon J."/>
            <person name="Tyler B.M."/>
        </authorList>
    </citation>
    <scope>NUCLEOTIDE SEQUENCE [LARGE SCALE GENOMIC DNA]</scope>
    <source>
        <strain evidence="3">Emoy2</strain>
    </source>
</reference>
<dbReference type="VEuPathDB" id="FungiDB:HpaG801131"/>
<name>M4B4D2_HYAAE</name>
<keyword evidence="3" id="KW-1185">Reference proteome</keyword>
<feature type="region of interest" description="Disordered" evidence="1">
    <location>
        <begin position="65"/>
        <end position="85"/>
    </location>
</feature>
<dbReference type="Proteomes" id="UP000011713">
    <property type="component" value="Unassembled WGS sequence"/>
</dbReference>
<feature type="compositionally biased region" description="Basic and acidic residues" evidence="1">
    <location>
        <begin position="67"/>
        <end position="85"/>
    </location>
</feature>
<organism evidence="2 3">
    <name type="scientific">Hyaloperonospora arabidopsidis (strain Emoy2)</name>
    <name type="common">Downy mildew agent</name>
    <name type="synonym">Peronospora arabidopsidis</name>
    <dbReference type="NCBI Taxonomy" id="559515"/>
    <lineage>
        <taxon>Eukaryota</taxon>
        <taxon>Sar</taxon>
        <taxon>Stramenopiles</taxon>
        <taxon>Oomycota</taxon>
        <taxon>Peronosporomycetes</taxon>
        <taxon>Peronosporales</taxon>
        <taxon>Peronosporaceae</taxon>
        <taxon>Hyaloperonospora</taxon>
    </lineage>
</organism>
<accession>M4B4D2</accession>
<feature type="compositionally biased region" description="Polar residues" evidence="1">
    <location>
        <begin position="1"/>
        <end position="15"/>
    </location>
</feature>
<dbReference type="EnsemblProtists" id="HpaT801131">
    <property type="protein sequence ID" value="HpaP801131"/>
    <property type="gene ID" value="HpaG801131"/>
</dbReference>